<dbReference type="Proteomes" id="UP000288983">
    <property type="component" value="Unassembled WGS sequence"/>
</dbReference>
<dbReference type="AlphaFoldDB" id="A0A443ZEW5"/>
<dbReference type="OrthoDB" id="9816185at2"/>
<gene>
    <name evidence="1" type="ORF">DM813_28255</name>
</gene>
<proteinExistence type="predicted"/>
<reference evidence="1 2" key="1">
    <citation type="submission" date="2018-06" db="EMBL/GenBank/DDBJ databases">
        <title>Bacteria isolated from soil of Wuhan.</title>
        <authorList>
            <person name="Wei X."/>
            <person name="Chunhua H."/>
        </authorList>
    </citation>
    <scope>NUCLEOTIDE SEQUENCE [LARGE SCALE GENOMIC DNA]</scope>
    <source>
        <strain evidence="2">xwS2</strain>
    </source>
</reference>
<dbReference type="EMBL" id="QJRG01000050">
    <property type="protein sequence ID" value="RWU17254.1"/>
    <property type="molecule type" value="Genomic_DNA"/>
</dbReference>
<protein>
    <recommendedName>
        <fullName evidence="3">HNH nuclease domain-containing protein</fullName>
    </recommendedName>
</protein>
<evidence type="ECO:0000313" key="1">
    <source>
        <dbReference type="EMBL" id="RWU17254.1"/>
    </source>
</evidence>
<accession>A0A443ZEW5</accession>
<dbReference type="RefSeq" id="WP_128326672.1">
    <property type="nucleotide sequence ID" value="NZ_QJRG01000050.1"/>
</dbReference>
<name>A0A443ZEW5_9PSED</name>
<organism evidence="1 2">
    <name type="scientific">Pseudomonas alkylphenolica</name>
    <dbReference type="NCBI Taxonomy" id="237609"/>
    <lineage>
        <taxon>Bacteria</taxon>
        <taxon>Pseudomonadati</taxon>
        <taxon>Pseudomonadota</taxon>
        <taxon>Gammaproteobacteria</taxon>
        <taxon>Pseudomonadales</taxon>
        <taxon>Pseudomonadaceae</taxon>
        <taxon>Pseudomonas</taxon>
    </lineage>
</organism>
<evidence type="ECO:0000313" key="2">
    <source>
        <dbReference type="Proteomes" id="UP000288983"/>
    </source>
</evidence>
<evidence type="ECO:0008006" key="3">
    <source>
        <dbReference type="Google" id="ProtNLM"/>
    </source>
</evidence>
<sequence length="355" mass="41066">MISILKHLETLTDNVSFLLSETVEELWEDLNPQNIDGSYSARSLIARVHALRPELEKADYVALVGAEIVARQLTYIDYISDSSNLKKIITAAPQQLDDIIEHANTILRPGDLFIIENEKIHPKSFGPRLLSQVFTYSNYRSSHQCINRYRKLGFDGSTCPYCNEVIMRIVRVEDEHTVDEKMLFDIDHFYSKSLYPYLALSFYNHIPSCKSCNQGFKGTKEFTLATHIHPYNRCFDTLYNFQLNHGVLRNEAPNLLGIRKKSIFDDKLLTDLKLESRYRGNLEPARITDLIEILANYSHLLRGGVTNEDERARLKQRLKDFGIIATQQRILKRCYSKLQRDTIAMFDPDNVLQLL</sequence>
<dbReference type="Gene3D" id="1.10.30.50">
    <property type="match status" value="1"/>
</dbReference>
<comment type="caution">
    <text evidence="1">The sequence shown here is derived from an EMBL/GenBank/DDBJ whole genome shotgun (WGS) entry which is preliminary data.</text>
</comment>